<organism evidence="3 4">
    <name type="scientific">Orchesella dallaii</name>
    <dbReference type="NCBI Taxonomy" id="48710"/>
    <lineage>
        <taxon>Eukaryota</taxon>
        <taxon>Metazoa</taxon>
        <taxon>Ecdysozoa</taxon>
        <taxon>Arthropoda</taxon>
        <taxon>Hexapoda</taxon>
        <taxon>Collembola</taxon>
        <taxon>Entomobryomorpha</taxon>
        <taxon>Entomobryoidea</taxon>
        <taxon>Orchesellidae</taxon>
        <taxon>Orchesellinae</taxon>
        <taxon>Orchesella</taxon>
    </lineage>
</organism>
<dbReference type="Proteomes" id="UP001642540">
    <property type="component" value="Unassembled WGS sequence"/>
</dbReference>
<name>A0ABP1PPL7_9HEXA</name>
<sequence length="212" mass="23657">MEGLILLLPVLFVSICATFILLQSCYHRWKAGGIWKKKREAAKISLVNILQMTNPTITSHWYNIDKFAKLENEKTKPTTENSFTTTTSATKQKSDGSSGPSSFVFDPRNPNLLSSVITMKEQEHNVAPPCYHCTKPASTFSDSLILRPPSYTSLYSSRCISQKLTDSRENLIVKNIGDDDCNCKSDNGEFLKPPSEPGPSTERRNSSAVLYL</sequence>
<protein>
    <submittedName>
        <fullName evidence="3">Uncharacterized protein</fullName>
    </submittedName>
</protein>
<dbReference type="EMBL" id="CAXLJM020000007">
    <property type="protein sequence ID" value="CAL8072793.1"/>
    <property type="molecule type" value="Genomic_DNA"/>
</dbReference>
<gene>
    <name evidence="3" type="ORF">ODALV1_LOCUS2327</name>
</gene>
<feature type="region of interest" description="Disordered" evidence="1">
    <location>
        <begin position="75"/>
        <end position="107"/>
    </location>
</feature>
<feature type="region of interest" description="Disordered" evidence="1">
    <location>
        <begin position="189"/>
        <end position="212"/>
    </location>
</feature>
<evidence type="ECO:0000256" key="1">
    <source>
        <dbReference type="SAM" id="MobiDB-lite"/>
    </source>
</evidence>
<feature type="compositionally biased region" description="Low complexity" evidence="1">
    <location>
        <begin position="78"/>
        <end position="91"/>
    </location>
</feature>
<keyword evidence="4" id="KW-1185">Reference proteome</keyword>
<comment type="caution">
    <text evidence="3">The sequence shown here is derived from an EMBL/GenBank/DDBJ whole genome shotgun (WGS) entry which is preliminary data.</text>
</comment>
<proteinExistence type="predicted"/>
<keyword evidence="2" id="KW-0472">Membrane</keyword>
<evidence type="ECO:0000256" key="2">
    <source>
        <dbReference type="SAM" id="Phobius"/>
    </source>
</evidence>
<reference evidence="3 4" key="1">
    <citation type="submission" date="2024-08" db="EMBL/GenBank/DDBJ databases">
        <authorList>
            <person name="Cucini C."/>
            <person name="Frati F."/>
        </authorList>
    </citation>
    <scope>NUCLEOTIDE SEQUENCE [LARGE SCALE GENOMIC DNA]</scope>
</reference>
<keyword evidence="2" id="KW-1133">Transmembrane helix</keyword>
<evidence type="ECO:0000313" key="4">
    <source>
        <dbReference type="Proteomes" id="UP001642540"/>
    </source>
</evidence>
<feature type="transmembrane region" description="Helical" evidence="2">
    <location>
        <begin position="6"/>
        <end position="29"/>
    </location>
</feature>
<accession>A0ABP1PPL7</accession>
<keyword evidence="2" id="KW-0812">Transmembrane</keyword>
<evidence type="ECO:0000313" key="3">
    <source>
        <dbReference type="EMBL" id="CAL8072793.1"/>
    </source>
</evidence>